<dbReference type="Pfam" id="PF02525">
    <property type="entry name" value="Flavodoxin_2"/>
    <property type="match status" value="1"/>
</dbReference>
<dbReference type="PANTHER" id="PTHR47307">
    <property type="entry name" value="GLUTATHIONE-REGULATED POTASSIUM-EFFLUX SYSTEM ANCILLARY PROTEIN KEFG"/>
    <property type="match status" value="1"/>
</dbReference>
<name>A0A7Z7N6M8_9BURK</name>
<feature type="domain" description="Flavodoxin-like fold" evidence="2">
    <location>
        <begin position="6"/>
        <end position="172"/>
    </location>
</feature>
<dbReference type="PANTHER" id="PTHR47307:SF1">
    <property type="entry name" value="GLUTATHIONE-REGULATED POTASSIUM-EFFLUX SYSTEM ANCILLARY PROTEIN KEFG"/>
    <property type="match status" value="1"/>
</dbReference>
<dbReference type="SUPFAM" id="SSF52218">
    <property type="entry name" value="Flavoproteins"/>
    <property type="match status" value="1"/>
</dbReference>
<dbReference type="Gene3D" id="3.40.50.360">
    <property type="match status" value="1"/>
</dbReference>
<evidence type="ECO:0000313" key="4">
    <source>
        <dbReference type="Proteomes" id="UP000219522"/>
    </source>
</evidence>
<evidence type="ECO:0000313" key="3">
    <source>
        <dbReference type="EMBL" id="SOE88229.1"/>
    </source>
</evidence>
<evidence type="ECO:0000259" key="2">
    <source>
        <dbReference type="Pfam" id="PF02525"/>
    </source>
</evidence>
<reference evidence="3 4" key="1">
    <citation type="submission" date="2017-09" db="EMBL/GenBank/DDBJ databases">
        <authorList>
            <person name="Varghese N."/>
            <person name="Submissions S."/>
        </authorList>
    </citation>
    <scope>NUCLEOTIDE SEQUENCE [LARGE SCALE GENOMIC DNA]</scope>
    <source>
        <strain evidence="3 4">OK806</strain>
    </source>
</reference>
<accession>A0A7Z7N6M8</accession>
<proteinExistence type="predicted"/>
<dbReference type="OrthoDB" id="9798454at2"/>
<comment type="caution">
    <text evidence="3">The sequence shown here is derived from an EMBL/GenBank/DDBJ whole genome shotgun (WGS) entry which is preliminary data.</text>
</comment>
<evidence type="ECO:0000256" key="1">
    <source>
        <dbReference type="ARBA" id="ARBA00023002"/>
    </source>
</evidence>
<dbReference type="InterPro" id="IPR003680">
    <property type="entry name" value="Flavodoxin_fold"/>
</dbReference>
<sequence length="183" mass="20102">MPGTSILVFHPYLSRSRANSAWLAAARTLPGVEIADMYALYPAQQIDADREVARLLSADRIVIQFPVQWYSTPPLVKAWQDAVLTRMFYLSYESEGRRLEGTPLMVAATAGNVPAAYSGEGVNLFPLEELLRPLEASAHRCGLPWSAPHLLYAADKLDERALRAAGDSYAARLGEWIALNAAT</sequence>
<dbReference type="InterPro" id="IPR046980">
    <property type="entry name" value="KefG/KefF"/>
</dbReference>
<gene>
    <name evidence="3" type="ORF">SAMN05446927_6829</name>
</gene>
<keyword evidence="1" id="KW-0560">Oxidoreductase</keyword>
<dbReference type="Proteomes" id="UP000219522">
    <property type="component" value="Unassembled WGS sequence"/>
</dbReference>
<dbReference type="GO" id="GO:0009055">
    <property type="term" value="F:electron transfer activity"/>
    <property type="evidence" value="ECO:0007669"/>
    <property type="project" value="TreeGrafter"/>
</dbReference>
<dbReference type="RefSeq" id="WP_062633888.1">
    <property type="nucleotide sequence ID" value="NZ_FCOG02000009.1"/>
</dbReference>
<protein>
    <submittedName>
        <fullName evidence="3">NADPH-quinone reductase (Modulator of drug activity B)</fullName>
    </submittedName>
</protein>
<dbReference type="AlphaFoldDB" id="A0A7Z7N6M8"/>
<dbReference type="EMBL" id="OCSU01000003">
    <property type="protein sequence ID" value="SOE88229.1"/>
    <property type="molecule type" value="Genomic_DNA"/>
</dbReference>
<dbReference type="InterPro" id="IPR029039">
    <property type="entry name" value="Flavoprotein-like_sf"/>
</dbReference>
<keyword evidence="4" id="KW-1185">Reference proteome</keyword>
<dbReference type="GO" id="GO:0010181">
    <property type="term" value="F:FMN binding"/>
    <property type="evidence" value="ECO:0007669"/>
    <property type="project" value="TreeGrafter"/>
</dbReference>
<dbReference type="GO" id="GO:0003955">
    <property type="term" value="F:NAD(P)H dehydrogenase (quinone) activity"/>
    <property type="evidence" value="ECO:0007669"/>
    <property type="project" value="TreeGrafter"/>
</dbReference>
<organism evidence="3 4">
    <name type="scientific">Caballeronia arationis</name>
    <dbReference type="NCBI Taxonomy" id="1777142"/>
    <lineage>
        <taxon>Bacteria</taxon>
        <taxon>Pseudomonadati</taxon>
        <taxon>Pseudomonadota</taxon>
        <taxon>Betaproteobacteria</taxon>
        <taxon>Burkholderiales</taxon>
        <taxon>Burkholderiaceae</taxon>
        <taxon>Caballeronia</taxon>
    </lineage>
</organism>